<accession>E5A9U5</accession>
<gene>
    <name evidence="1" type="ORF">LEMA_uP015660.1</name>
</gene>
<evidence type="ECO:0000313" key="2">
    <source>
        <dbReference type="Proteomes" id="UP000002668"/>
    </source>
</evidence>
<keyword evidence="2" id="KW-1185">Reference proteome</keyword>
<dbReference type="AlphaFoldDB" id="E5A9U5"/>
<dbReference type="EMBL" id="FP929138">
    <property type="protein sequence ID" value="CBY00436.1"/>
    <property type="molecule type" value="Genomic_DNA"/>
</dbReference>
<sequence>MYIKPSVIPQGWQKAWEEQIYWSVRLDNQKPTYYKKRDNWEAWEADKTISRAT</sequence>
<protein>
    <submittedName>
        <fullName evidence="1">Predicted protein</fullName>
    </submittedName>
</protein>
<dbReference type="InParanoid" id="E5A9U5"/>
<dbReference type="VEuPathDB" id="FungiDB:LEMA_uP015660.1"/>
<evidence type="ECO:0000313" key="1">
    <source>
        <dbReference type="EMBL" id="CBY00436.1"/>
    </source>
</evidence>
<organism evidence="2">
    <name type="scientific">Leptosphaeria maculans (strain JN3 / isolate v23.1.3 / race Av1-4-5-6-7-8)</name>
    <name type="common">Blackleg fungus</name>
    <name type="synonym">Phoma lingam</name>
    <dbReference type="NCBI Taxonomy" id="985895"/>
    <lineage>
        <taxon>Eukaryota</taxon>
        <taxon>Fungi</taxon>
        <taxon>Dikarya</taxon>
        <taxon>Ascomycota</taxon>
        <taxon>Pezizomycotina</taxon>
        <taxon>Dothideomycetes</taxon>
        <taxon>Pleosporomycetidae</taxon>
        <taxon>Pleosporales</taxon>
        <taxon>Pleosporineae</taxon>
        <taxon>Leptosphaeriaceae</taxon>
        <taxon>Plenodomus</taxon>
        <taxon>Plenodomus lingam/Leptosphaeria maculans species complex</taxon>
    </lineage>
</organism>
<proteinExistence type="predicted"/>
<dbReference type="HOGENOM" id="CLU_3069158_0_0_1"/>
<name>E5A9U5_LEPMJ</name>
<dbReference type="Proteomes" id="UP000002668">
    <property type="component" value="Genome"/>
</dbReference>
<reference evidence="2" key="1">
    <citation type="journal article" date="2011" name="Nat. Commun.">
        <title>Effector diversification within compartments of the Leptosphaeria maculans genome affected by Repeat-Induced Point mutations.</title>
        <authorList>
            <person name="Rouxel T."/>
            <person name="Grandaubert J."/>
            <person name="Hane J.K."/>
            <person name="Hoede C."/>
            <person name="van de Wouw A.P."/>
            <person name="Couloux A."/>
            <person name="Dominguez V."/>
            <person name="Anthouard V."/>
            <person name="Bally P."/>
            <person name="Bourras S."/>
            <person name="Cozijnsen A.J."/>
            <person name="Ciuffetti L.M."/>
            <person name="Degrave A."/>
            <person name="Dilmaghani A."/>
            <person name="Duret L."/>
            <person name="Fudal I."/>
            <person name="Goodwin S.B."/>
            <person name="Gout L."/>
            <person name="Glaser N."/>
            <person name="Linglin J."/>
            <person name="Kema G.H.J."/>
            <person name="Lapalu N."/>
            <person name="Lawrence C.B."/>
            <person name="May K."/>
            <person name="Meyer M."/>
            <person name="Ollivier B."/>
            <person name="Poulain J."/>
            <person name="Schoch C.L."/>
            <person name="Simon A."/>
            <person name="Spatafora J.W."/>
            <person name="Stachowiak A."/>
            <person name="Turgeon B.G."/>
            <person name="Tyler B.M."/>
            <person name="Vincent D."/>
            <person name="Weissenbach J."/>
            <person name="Amselem J."/>
            <person name="Quesneville H."/>
            <person name="Oliver R.P."/>
            <person name="Wincker P."/>
            <person name="Balesdent M.-H."/>
            <person name="Howlett B.J."/>
        </authorList>
    </citation>
    <scope>NUCLEOTIDE SEQUENCE [LARGE SCALE GENOMIC DNA]</scope>
    <source>
        <strain evidence="2">JN3 / isolate v23.1.3 / race Av1-4-5-6-7-8</strain>
    </source>
</reference>